<proteinExistence type="inferred from homology"/>
<dbReference type="RefSeq" id="WP_067210946.1">
    <property type="nucleotide sequence ID" value="NZ_FLOC01000016.1"/>
</dbReference>
<reference evidence="5 6" key="1">
    <citation type="submission" date="2016-06" db="EMBL/GenBank/DDBJ databases">
        <authorList>
            <person name="Kjaerup R.B."/>
            <person name="Dalgaard T.S."/>
            <person name="Juul-Madsen H.R."/>
        </authorList>
    </citation>
    <scope>NUCLEOTIDE SEQUENCE [LARGE SCALE GENOMIC DNA]</scope>
    <source>
        <strain evidence="5 6">CECT 5080</strain>
    </source>
</reference>
<feature type="domain" description="Solute-binding protein family 3/N-terminal" evidence="4">
    <location>
        <begin position="42"/>
        <end position="256"/>
    </location>
</feature>
<feature type="signal peptide" evidence="3">
    <location>
        <begin position="1"/>
        <end position="22"/>
    </location>
</feature>
<accession>A0A1A8TMD5</accession>
<evidence type="ECO:0000313" key="6">
    <source>
        <dbReference type="Proteomes" id="UP000092627"/>
    </source>
</evidence>
<dbReference type="OrthoDB" id="7354650at2"/>
<dbReference type="InterPro" id="IPR001638">
    <property type="entry name" value="Solute-binding_3/MltF_N"/>
</dbReference>
<evidence type="ECO:0000256" key="2">
    <source>
        <dbReference type="ARBA" id="ARBA00022729"/>
    </source>
</evidence>
<name>A0A1A8TMD5_9GAMM</name>
<keyword evidence="6" id="KW-1185">Reference proteome</keyword>
<dbReference type="Gene3D" id="3.40.190.10">
    <property type="entry name" value="Periplasmic binding protein-like II"/>
    <property type="match status" value="2"/>
</dbReference>
<dbReference type="EMBL" id="FLOC01000016">
    <property type="protein sequence ID" value="SBS33736.1"/>
    <property type="molecule type" value="Genomic_DNA"/>
</dbReference>
<dbReference type="PANTHER" id="PTHR35936:SF19">
    <property type="entry name" value="AMINO-ACID-BINDING PROTEIN YXEM-RELATED"/>
    <property type="match status" value="1"/>
</dbReference>
<evidence type="ECO:0000256" key="1">
    <source>
        <dbReference type="ARBA" id="ARBA00010333"/>
    </source>
</evidence>
<protein>
    <submittedName>
        <fullName evidence="5">Bacterial extracellular solute-binding proteins, family 3</fullName>
    </submittedName>
</protein>
<dbReference type="SUPFAM" id="SSF53850">
    <property type="entry name" value="Periplasmic binding protein-like II"/>
    <property type="match status" value="1"/>
</dbReference>
<dbReference type="STRING" id="295068.MAQ5080_02663"/>
<dbReference type="Proteomes" id="UP000092627">
    <property type="component" value="Unassembled WGS sequence"/>
</dbReference>
<dbReference type="AlphaFoldDB" id="A0A1A8TMD5"/>
<dbReference type="PANTHER" id="PTHR35936">
    <property type="entry name" value="MEMBRANE-BOUND LYTIC MUREIN TRANSGLYCOSYLASE F"/>
    <property type="match status" value="1"/>
</dbReference>
<evidence type="ECO:0000256" key="3">
    <source>
        <dbReference type="SAM" id="SignalP"/>
    </source>
</evidence>
<evidence type="ECO:0000313" key="5">
    <source>
        <dbReference type="EMBL" id="SBS33736.1"/>
    </source>
</evidence>
<organism evidence="5 6">
    <name type="scientific">Marinomonas aquimarina</name>
    <dbReference type="NCBI Taxonomy" id="295068"/>
    <lineage>
        <taxon>Bacteria</taxon>
        <taxon>Pseudomonadati</taxon>
        <taxon>Pseudomonadota</taxon>
        <taxon>Gammaproteobacteria</taxon>
        <taxon>Oceanospirillales</taxon>
        <taxon>Oceanospirillaceae</taxon>
        <taxon>Marinomonas</taxon>
    </lineage>
</organism>
<evidence type="ECO:0000259" key="4">
    <source>
        <dbReference type="Pfam" id="PF00497"/>
    </source>
</evidence>
<keyword evidence="2 3" id="KW-0732">Signal</keyword>
<sequence length="264" mass="29772">MKHWIRLQIVALMLMVNAQAQAESIELYGIHFPPYAIDSHIVPPYNTELHADGIYGVDIEIIREAYASQGIDVSFKMGAWKRIMRDVEQGLILGTASCRAITSRANFSYFSDPVSYSSMVLATAKDFLGPQSQHSLDILQQYNNIVNAGWAQEAVLTHHGISYSVVNGISQGVALVLHRNQDVFMTDKESLLYVLDQMEVRDQFSFYNIKHIDYKTYGVCFSKKYPDAERLLHSLNQGLERLKETGRAQAIYQKYGITTPSAAP</sequence>
<comment type="similarity">
    <text evidence="1">Belongs to the bacterial solute-binding protein 3 family.</text>
</comment>
<gene>
    <name evidence="5" type="ORF">MAQ5080_02663</name>
</gene>
<feature type="chain" id="PRO_5008379156" evidence="3">
    <location>
        <begin position="23"/>
        <end position="264"/>
    </location>
</feature>
<dbReference type="Pfam" id="PF00497">
    <property type="entry name" value="SBP_bac_3"/>
    <property type="match status" value="1"/>
</dbReference>